<dbReference type="InterPro" id="IPR007348">
    <property type="entry name" value="CopC_dom"/>
</dbReference>
<keyword evidence="8 9" id="KW-0472">Membrane</keyword>
<evidence type="ECO:0000313" key="13">
    <source>
        <dbReference type="EMBL" id="GGA35211.1"/>
    </source>
</evidence>
<evidence type="ECO:0000313" key="14">
    <source>
        <dbReference type="Proteomes" id="UP000596977"/>
    </source>
</evidence>
<dbReference type="InterPro" id="IPR014756">
    <property type="entry name" value="Ig_E-set"/>
</dbReference>
<organism evidence="13 14">
    <name type="scientific">Pelagibacterium lentulum</name>
    <dbReference type="NCBI Taxonomy" id="2029865"/>
    <lineage>
        <taxon>Bacteria</taxon>
        <taxon>Pseudomonadati</taxon>
        <taxon>Pseudomonadota</taxon>
        <taxon>Alphaproteobacteria</taxon>
        <taxon>Hyphomicrobiales</taxon>
        <taxon>Devosiaceae</taxon>
        <taxon>Pelagibacterium</taxon>
    </lineage>
</organism>
<evidence type="ECO:0000256" key="8">
    <source>
        <dbReference type="ARBA" id="ARBA00023136"/>
    </source>
</evidence>
<feature type="transmembrane region" description="Helical" evidence="9">
    <location>
        <begin position="347"/>
        <end position="370"/>
    </location>
</feature>
<evidence type="ECO:0000256" key="6">
    <source>
        <dbReference type="ARBA" id="ARBA00022989"/>
    </source>
</evidence>
<keyword evidence="3 9" id="KW-0812">Transmembrane</keyword>
<dbReference type="GO" id="GO:0042597">
    <property type="term" value="C:periplasmic space"/>
    <property type="evidence" value="ECO:0007669"/>
    <property type="project" value="InterPro"/>
</dbReference>
<gene>
    <name evidence="13" type="ORF">GCM10011499_00630</name>
</gene>
<feature type="chain" id="PRO_5038057850" evidence="10">
    <location>
        <begin position="28"/>
        <end position="529"/>
    </location>
</feature>
<evidence type="ECO:0000256" key="4">
    <source>
        <dbReference type="ARBA" id="ARBA00022723"/>
    </source>
</evidence>
<evidence type="ECO:0000256" key="3">
    <source>
        <dbReference type="ARBA" id="ARBA00022692"/>
    </source>
</evidence>
<dbReference type="PANTHER" id="PTHR34820">
    <property type="entry name" value="INNER MEMBRANE PROTEIN YEBZ"/>
    <property type="match status" value="1"/>
</dbReference>
<dbReference type="RefSeq" id="WP_127072501.1">
    <property type="nucleotide sequence ID" value="NZ_BMKB01000001.1"/>
</dbReference>
<dbReference type="GO" id="GO:0005886">
    <property type="term" value="C:plasma membrane"/>
    <property type="evidence" value="ECO:0007669"/>
    <property type="project" value="UniProtKB-SubCell"/>
</dbReference>
<comment type="caution">
    <text evidence="13">The sequence shown here is derived from an EMBL/GenBank/DDBJ whole genome shotgun (WGS) entry which is preliminary data.</text>
</comment>
<feature type="transmembrane region" description="Helical" evidence="9">
    <location>
        <begin position="391"/>
        <end position="410"/>
    </location>
</feature>
<feature type="transmembrane region" description="Helical" evidence="9">
    <location>
        <begin position="247"/>
        <end position="267"/>
    </location>
</feature>
<evidence type="ECO:0000259" key="12">
    <source>
        <dbReference type="Pfam" id="PF05425"/>
    </source>
</evidence>
<dbReference type="Pfam" id="PF05425">
    <property type="entry name" value="CopD"/>
    <property type="match status" value="1"/>
</dbReference>
<dbReference type="OrthoDB" id="8374223at2"/>
<evidence type="ECO:0000256" key="5">
    <source>
        <dbReference type="ARBA" id="ARBA00022729"/>
    </source>
</evidence>
<keyword evidence="7" id="KW-0186">Copper</keyword>
<dbReference type="Pfam" id="PF04234">
    <property type="entry name" value="CopC"/>
    <property type="match status" value="1"/>
</dbReference>
<keyword evidence="2" id="KW-1003">Cell membrane</keyword>
<dbReference type="GO" id="GO:0046688">
    <property type="term" value="P:response to copper ion"/>
    <property type="evidence" value="ECO:0007669"/>
    <property type="project" value="InterPro"/>
</dbReference>
<keyword evidence="6 9" id="KW-1133">Transmembrane helix</keyword>
<evidence type="ECO:0000256" key="9">
    <source>
        <dbReference type="SAM" id="Phobius"/>
    </source>
</evidence>
<dbReference type="GO" id="GO:0006825">
    <property type="term" value="P:copper ion transport"/>
    <property type="evidence" value="ECO:0007669"/>
    <property type="project" value="InterPro"/>
</dbReference>
<dbReference type="EMBL" id="BMKB01000001">
    <property type="protein sequence ID" value="GGA35211.1"/>
    <property type="molecule type" value="Genomic_DNA"/>
</dbReference>
<dbReference type="InterPro" id="IPR008457">
    <property type="entry name" value="Cu-R_CopD_dom"/>
</dbReference>
<feature type="transmembrane region" description="Helical" evidence="9">
    <location>
        <begin position="219"/>
        <end position="238"/>
    </location>
</feature>
<keyword evidence="5 10" id="KW-0732">Signal</keyword>
<dbReference type="Gene3D" id="2.60.40.1220">
    <property type="match status" value="1"/>
</dbReference>
<feature type="transmembrane region" description="Helical" evidence="9">
    <location>
        <begin position="177"/>
        <end position="199"/>
    </location>
</feature>
<dbReference type="Proteomes" id="UP000596977">
    <property type="component" value="Unassembled WGS sequence"/>
</dbReference>
<protein>
    <submittedName>
        <fullName evidence="13">Copper resistance protein C</fullName>
    </submittedName>
</protein>
<dbReference type="InterPro" id="IPR014755">
    <property type="entry name" value="Cu-Rt/internalin_Ig-like"/>
</dbReference>
<dbReference type="SUPFAM" id="SSF81296">
    <property type="entry name" value="E set domains"/>
    <property type="match status" value="1"/>
</dbReference>
<dbReference type="InterPro" id="IPR032694">
    <property type="entry name" value="CopC/D"/>
</dbReference>
<feature type="domain" description="CopC" evidence="11">
    <location>
        <begin position="28"/>
        <end position="119"/>
    </location>
</feature>
<sequence length="529" mass="55537">MTCLRFRLLAPILGLFLALLTQSGALAHAVLLSTAPSHNAVVAAAPQTVVLTFNEPVGAMAISLIAPDGVQRDLIDAATSGTDVEIVLPEDLDQGTHMISWRVMSGDGHPVGGTLVFSIGMPTGTPAEVTTTDPLVAGVIWASKTALYLALFLGLGSAIFGAFITPLSGWAQLATGTVIFVGLCATPVSIGLQGLDALGLDLADVLGARPWQTGLSTPYGSTASLLLVALSCAALSLVKANAITQKLLAGAAWLIVPLALVLSGHASTAQPQRLSRPAVFVHIGAILFWTGALLPLLLILQRPDGAAHALGRFSSLIPYSVVAILISGLILGFIQMGPDMDQWLSPYGYILVLKLGLLTILLGLAIWNRLVLTGPVLRGDVVSTGHMRKSISAEIILMVLILGLVAGWRFTPPPRALTLVESEPVSLHIHTSQAMADVAITPGQAGTNAVSIYLSDGDFLPIEPLEVALSFAAPEVGIEAIRATAQLESDGFWYAKDITLPVSGEWQVDLEIRLSRFELVRLNQAFTLP</sequence>
<feature type="domain" description="Copper resistance protein D" evidence="12">
    <location>
        <begin position="308"/>
        <end position="408"/>
    </location>
</feature>
<feature type="signal peptide" evidence="10">
    <location>
        <begin position="1"/>
        <end position="27"/>
    </location>
</feature>
<dbReference type="PANTHER" id="PTHR34820:SF4">
    <property type="entry name" value="INNER MEMBRANE PROTEIN YEBZ"/>
    <property type="match status" value="1"/>
</dbReference>
<evidence type="ECO:0000256" key="1">
    <source>
        <dbReference type="ARBA" id="ARBA00004651"/>
    </source>
</evidence>
<feature type="transmembrane region" description="Helical" evidence="9">
    <location>
        <begin position="316"/>
        <end position="335"/>
    </location>
</feature>
<proteinExistence type="predicted"/>
<feature type="transmembrane region" description="Helical" evidence="9">
    <location>
        <begin position="279"/>
        <end position="300"/>
    </location>
</feature>
<reference evidence="13 14" key="1">
    <citation type="journal article" date="2014" name="Int. J. Syst. Evol. Microbiol.">
        <title>Complete genome sequence of Corynebacterium casei LMG S-19264T (=DSM 44701T), isolated from a smear-ripened cheese.</title>
        <authorList>
            <consortium name="US DOE Joint Genome Institute (JGI-PGF)"/>
            <person name="Walter F."/>
            <person name="Albersmeier A."/>
            <person name="Kalinowski J."/>
            <person name="Ruckert C."/>
        </authorList>
    </citation>
    <scope>NUCLEOTIDE SEQUENCE [LARGE SCALE GENOMIC DNA]</scope>
    <source>
        <strain evidence="13 14">CGMCC 1.15896</strain>
    </source>
</reference>
<comment type="subcellular location">
    <subcellularLocation>
        <location evidence="1">Cell membrane</location>
        <topology evidence="1">Multi-pass membrane protein</topology>
    </subcellularLocation>
</comment>
<evidence type="ECO:0000259" key="11">
    <source>
        <dbReference type="Pfam" id="PF04234"/>
    </source>
</evidence>
<name>A0A916R5B7_9HYPH</name>
<keyword evidence="4" id="KW-0479">Metal-binding</keyword>
<dbReference type="GO" id="GO:0005507">
    <property type="term" value="F:copper ion binding"/>
    <property type="evidence" value="ECO:0007669"/>
    <property type="project" value="InterPro"/>
</dbReference>
<keyword evidence="14" id="KW-1185">Reference proteome</keyword>
<evidence type="ECO:0000256" key="10">
    <source>
        <dbReference type="SAM" id="SignalP"/>
    </source>
</evidence>
<dbReference type="AlphaFoldDB" id="A0A916R5B7"/>
<evidence type="ECO:0000256" key="2">
    <source>
        <dbReference type="ARBA" id="ARBA00022475"/>
    </source>
</evidence>
<evidence type="ECO:0000256" key="7">
    <source>
        <dbReference type="ARBA" id="ARBA00023008"/>
    </source>
</evidence>
<accession>A0A916R5B7</accession>
<feature type="transmembrane region" description="Helical" evidence="9">
    <location>
        <begin position="146"/>
        <end position="165"/>
    </location>
</feature>